<keyword evidence="1" id="KW-1133">Transmembrane helix</keyword>
<keyword evidence="1" id="KW-0472">Membrane</keyword>
<sequence>MIRSLSNHPVRVGWIVTAVIVGLAVWLGFTKPLGCVGDDCHTRFVVLLSSKPNEVGDALAGFSGALAFVWIIVTVWLQSKELAAQREELNLTRIEMHEQSLATQEMAKAMSAQTHVFEDELKQREQIRAGELLEYKLNRLKIVARSLGFGAAKLGSTEIAEVGELVNLNDSELELSTDIQNVMAAVLRTDQDDLETIASKQEGDVDYFIKQVEEISALLNDVTEMQFELSAGQVQRLYNMDFDRLETVVYEARSHLWNEKVLLKQLKATI</sequence>
<feature type="transmembrane region" description="Helical" evidence="1">
    <location>
        <begin position="12"/>
        <end position="29"/>
    </location>
</feature>
<dbReference type="RefSeq" id="WP_212699630.1">
    <property type="nucleotide sequence ID" value="NZ_JADMKU010000002.1"/>
</dbReference>
<gene>
    <name evidence="2" type="ORF">IT775_03140</name>
</gene>
<feature type="transmembrane region" description="Helical" evidence="1">
    <location>
        <begin position="58"/>
        <end position="77"/>
    </location>
</feature>
<dbReference type="EMBL" id="JADMKU010000002">
    <property type="protein sequence ID" value="MBR9650118.1"/>
    <property type="molecule type" value="Genomic_DNA"/>
</dbReference>
<evidence type="ECO:0000256" key="1">
    <source>
        <dbReference type="SAM" id="Phobius"/>
    </source>
</evidence>
<keyword evidence="1" id="KW-0812">Transmembrane</keyword>
<accession>A0ABS5HNC5</accession>
<comment type="caution">
    <text evidence="2">The sequence shown here is derived from an EMBL/GenBank/DDBJ whole genome shotgun (WGS) entry which is preliminary data.</text>
</comment>
<keyword evidence="3" id="KW-1185">Reference proteome</keyword>
<evidence type="ECO:0000313" key="2">
    <source>
        <dbReference type="EMBL" id="MBR9650118.1"/>
    </source>
</evidence>
<dbReference type="Proteomes" id="UP001195941">
    <property type="component" value="Unassembled WGS sequence"/>
</dbReference>
<reference evidence="2 3" key="1">
    <citation type="journal article" date="2021" name="Arch. Microbiol.">
        <title>Thalassobius aquimarinus sp. nov., isolated from the Sea of Japan seashore.</title>
        <authorList>
            <person name="Kurilenko V.V."/>
            <person name="Romanenko L.A."/>
            <person name="Chernysheva N.Y."/>
            <person name="Velansky P.V."/>
            <person name="Tekutyeva L.A."/>
            <person name="Isaeva M.P."/>
            <person name="Mikhailov V.V."/>
        </authorList>
    </citation>
    <scope>NUCLEOTIDE SEQUENCE [LARGE SCALE GENOMIC DNA]</scope>
    <source>
        <strain evidence="2 3">KMM 8518</strain>
    </source>
</reference>
<proteinExistence type="predicted"/>
<name>A0ABS5HNC5_9RHOB</name>
<protein>
    <submittedName>
        <fullName evidence="2">Uncharacterized protein</fullName>
    </submittedName>
</protein>
<organism evidence="2 3">
    <name type="scientific">Thalassovita aquimarina</name>
    <dbReference type="NCBI Taxonomy" id="2785917"/>
    <lineage>
        <taxon>Bacteria</taxon>
        <taxon>Pseudomonadati</taxon>
        <taxon>Pseudomonadota</taxon>
        <taxon>Alphaproteobacteria</taxon>
        <taxon>Rhodobacterales</taxon>
        <taxon>Roseobacteraceae</taxon>
        <taxon>Thalassovita</taxon>
    </lineage>
</organism>
<evidence type="ECO:0000313" key="3">
    <source>
        <dbReference type="Proteomes" id="UP001195941"/>
    </source>
</evidence>